<accession>A0AAW0NMT3</accession>
<gene>
    <name evidence="2" type="ORF">WMY93_021749</name>
</gene>
<reference evidence="3" key="1">
    <citation type="submission" date="2024-04" db="EMBL/GenBank/DDBJ databases">
        <title>Salinicola lusitanus LLJ914,a marine bacterium isolated from the Okinawa Trough.</title>
        <authorList>
            <person name="Li J."/>
        </authorList>
    </citation>
    <scope>NUCLEOTIDE SEQUENCE [LARGE SCALE GENOMIC DNA]</scope>
</reference>
<feature type="compositionally biased region" description="Basic and acidic residues" evidence="1">
    <location>
        <begin position="11"/>
        <end position="74"/>
    </location>
</feature>
<comment type="caution">
    <text evidence="2">The sequence shown here is derived from an EMBL/GenBank/DDBJ whole genome shotgun (WGS) entry which is preliminary data.</text>
</comment>
<evidence type="ECO:0000313" key="3">
    <source>
        <dbReference type="Proteomes" id="UP001460270"/>
    </source>
</evidence>
<feature type="region of interest" description="Disordered" evidence="1">
    <location>
        <begin position="1"/>
        <end position="74"/>
    </location>
</feature>
<name>A0AAW0NMT3_9GOBI</name>
<sequence length="169" mass="19753">MERERKKRREKEREMKRDSKCERIGGREKINKKGERDKQTSKQGEKYSGKEREEGKRKSEKEERTTKKEEREREALNDSVAVCALILPADAIFAPGLCFQGACRNYLIFHLCNAKRLGFDYSRLIDCQTRLLSSGTVCKFACQMRRGERERERGREGGEWERERGRGGG</sequence>
<keyword evidence="3" id="KW-1185">Reference proteome</keyword>
<dbReference type="AlphaFoldDB" id="A0AAW0NMT3"/>
<feature type="compositionally biased region" description="Basic residues" evidence="1">
    <location>
        <begin position="1"/>
        <end position="10"/>
    </location>
</feature>
<dbReference type="EMBL" id="JBBPFD010000015">
    <property type="protein sequence ID" value="KAK7896424.1"/>
    <property type="molecule type" value="Genomic_DNA"/>
</dbReference>
<organism evidence="2 3">
    <name type="scientific">Mugilogobius chulae</name>
    <name type="common">yellowstripe goby</name>
    <dbReference type="NCBI Taxonomy" id="88201"/>
    <lineage>
        <taxon>Eukaryota</taxon>
        <taxon>Metazoa</taxon>
        <taxon>Chordata</taxon>
        <taxon>Craniata</taxon>
        <taxon>Vertebrata</taxon>
        <taxon>Euteleostomi</taxon>
        <taxon>Actinopterygii</taxon>
        <taxon>Neopterygii</taxon>
        <taxon>Teleostei</taxon>
        <taxon>Neoteleostei</taxon>
        <taxon>Acanthomorphata</taxon>
        <taxon>Gobiaria</taxon>
        <taxon>Gobiiformes</taxon>
        <taxon>Gobioidei</taxon>
        <taxon>Gobiidae</taxon>
        <taxon>Gobionellinae</taxon>
        <taxon>Mugilogobius</taxon>
    </lineage>
</organism>
<feature type="region of interest" description="Disordered" evidence="1">
    <location>
        <begin position="150"/>
        <end position="169"/>
    </location>
</feature>
<evidence type="ECO:0000313" key="2">
    <source>
        <dbReference type="EMBL" id="KAK7896424.1"/>
    </source>
</evidence>
<protein>
    <submittedName>
        <fullName evidence="2">Uncharacterized protein</fullName>
    </submittedName>
</protein>
<proteinExistence type="predicted"/>
<dbReference type="Proteomes" id="UP001460270">
    <property type="component" value="Unassembled WGS sequence"/>
</dbReference>
<evidence type="ECO:0000256" key="1">
    <source>
        <dbReference type="SAM" id="MobiDB-lite"/>
    </source>
</evidence>